<dbReference type="EMBL" id="OU963864">
    <property type="protein sequence ID" value="CAH0386629.1"/>
    <property type="molecule type" value="Genomic_DNA"/>
</dbReference>
<comment type="subcellular location">
    <subcellularLocation>
        <location evidence="1">Membrane</location>
        <topology evidence="1">Multi-pass membrane protein</topology>
    </subcellularLocation>
</comment>
<feature type="region of interest" description="Disordered" evidence="5">
    <location>
        <begin position="1"/>
        <end position="20"/>
    </location>
</feature>
<keyword evidence="9" id="KW-1185">Reference proteome</keyword>
<dbReference type="Proteomes" id="UP001152759">
    <property type="component" value="Chromosome 3"/>
</dbReference>
<protein>
    <recommendedName>
        <fullName evidence="7">Sugar phosphate transporter domain-containing protein</fullName>
    </recommendedName>
</protein>
<feature type="transmembrane region" description="Helical" evidence="6">
    <location>
        <begin position="59"/>
        <end position="76"/>
    </location>
</feature>
<evidence type="ECO:0000256" key="1">
    <source>
        <dbReference type="ARBA" id="ARBA00004141"/>
    </source>
</evidence>
<evidence type="ECO:0000256" key="3">
    <source>
        <dbReference type="ARBA" id="ARBA00022989"/>
    </source>
</evidence>
<feature type="transmembrane region" description="Helical" evidence="6">
    <location>
        <begin position="27"/>
        <end position="47"/>
    </location>
</feature>
<dbReference type="GO" id="GO:0016020">
    <property type="term" value="C:membrane"/>
    <property type="evidence" value="ECO:0007669"/>
    <property type="project" value="UniProtKB-SubCell"/>
</dbReference>
<feature type="transmembrane region" description="Helical" evidence="6">
    <location>
        <begin position="120"/>
        <end position="144"/>
    </location>
</feature>
<feature type="compositionally biased region" description="Polar residues" evidence="5">
    <location>
        <begin position="7"/>
        <end position="20"/>
    </location>
</feature>
<feature type="transmembrane region" description="Helical" evidence="6">
    <location>
        <begin position="215"/>
        <end position="232"/>
    </location>
</feature>
<evidence type="ECO:0000313" key="8">
    <source>
        <dbReference type="EMBL" id="CAH0386629.1"/>
    </source>
</evidence>
<organism evidence="8 9">
    <name type="scientific">Bemisia tabaci</name>
    <name type="common">Sweetpotato whitefly</name>
    <name type="synonym">Aleurodes tabaci</name>
    <dbReference type="NCBI Taxonomy" id="7038"/>
    <lineage>
        <taxon>Eukaryota</taxon>
        <taxon>Metazoa</taxon>
        <taxon>Ecdysozoa</taxon>
        <taxon>Arthropoda</taxon>
        <taxon>Hexapoda</taxon>
        <taxon>Insecta</taxon>
        <taxon>Pterygota</taxon>
        <taxon>Neoptera</taxon>
        <taxon>Paraneoptera</taxon>
        <taxon>Hemiptera</taxon>
        <taxon>Sternorrhyncha</taxon>
        <taxon>Aleyrodoidea</taxon>
        <taxon>Aleyrodidae</taxon>
        <taxon>Aleyrodinae</taxon>
        <taxon>Bemisia</taxon>
    </lineage>
</organism>
<proteinExistence type="predicted"/>
<name>A0A9P0AAA8_BEMTA</name>
<evidence type="ECO:0000259" key="7">
    <source>
        <dbReference type="Pfam" id="PF03151"/>
    </source>
</evidence>
<dbReference type="InterPro" id="IPR050186">
    <property type="entry name" value="TPT_transporter"/>
</dbReference>
<feature type="domain" description="Sugar phosphate transporter" evidence="7">
    <location>
        <begin position="33"/>
        <end position="318"/>
    </location>
</feature>
<accession>A0A9P0AAA8</accession>
<evidence type="ECO:0000256" key="2">
    <source>
        <dbReference type="ARBA" id="ARBA00022692"/>
    </source>
</evidence>
<dbReference type="Pfam" id="PF03151">
    <property type="entry name" value="TPT"/>
    <property type="match status" value="1"/>
</dbReference>
<dbReference type="PANTHER" id="PTHR11132">
    <property type="entry name" value="SOLUTE CARRIER FAMILY 35"/>
    <property type="match status" value="1"/>
</dbReference>
<feature type="transmembrane region" description="Helical" evidence="6">
    <location>
        <begin position="151"/>
        <end position="170"/>
    </location>
</feature>
<dbReference type="InterPro" id="IPR004853">
    <property type="entry name" value="Sugar_P_trans_dom"/>
</dbReference>
<evidence type="ECO:0000256" key="5">
    <source>
        <dbReference type="SAM" id="MobiDB-lite"/>
    </source>
</evidence>
<feature type="transmembrane region" description="Helical" evidence="6">
    <location>
        <begin position="244"/>
        <end position="261"/>
    </location>
</feature>
<evidence type="ECO:0000256" key="4">
    <source>
        <dbReference type="ARBA" id="ARBA00023136"/>
    </source>
</evidence>
<evidence type="ECO:0000313" key="9">
    <source>
        <dbReference type="Proteomes" id="UP001152759"/>
    </source>
</evidence>
<dbReference type="AlphaFoldDB" id="A0A9P0AAA8"/>
<evidence type="ECO:0000256" key="6">
    <source>
        <dbReference type="SAM" id="Phobius"/>
    </source>
</evidence>
<keyword evidence="2 6" id="KW-0812">Transmembrane</keyword>
<gene>
    <name evidence="8" type="ORF">BEMITA_LOCUS5719</name>
</gene>
<dbReference type="KEGG" id="btab:109031065"/>
<feature type="transmembrane region" description="Helical" evidence="6">
    <location>
        <begin position="176"/>
        <end position="195"/>
    </location>
</feature>
<reference evidence="8" key="1">
    <citation type="submission" date="2021-12" db="EMBL/GenBank/DDBJ databases">
        <authorList>
            <person name="King R."/>
        </authorList>
    </citation>
    <scope>NUCLEOTIDE SEQUENCE</scope>
</reference>
<feature type="transmembrane region" description="Helical" evidence="6">
    <location>
        <begin position="305"/>
        <end position="322"/>
    </location>
</feature>
<feature type="transmembrane region" description="Helical" evidence="6">
    <location>
        <begin position="268"/>
        <end position="285"/>
    </location>
</feature>
<sequence>MARMVMDSSTSSEPLTPGSVLSKSHSLLTTISVIASYFVLSISLIYYQKWLIARCKFPLSIVTVHIILKFFLSAIFRKLWEMITSRKRKSLSWQNSILKIAPVGVTSGLDIGFSNWSLEFIAVSLYAMTKSTSVIFILFFALLLHLEEKSWSIVLIVMMISGGLAMFTYHSAEFHFIGFILALLGSISSGVRWTLSQFLMQRSEMGLKNPLDMMYHVQPWIFVSIIPLMLLFEGEKLYALCGSNLDWVLIGEILGSSLIAFTMEVTEYLVVVCCSSLTLSITGVVKEITTVALDLERNTFDMTLTNYLGLISCILGVISHMVHKISSQKDPSTLQSKMHDEAAMKFLSGDSFSSEDESGRDSPSVVLFSILQSRDDNIGMVN</sequence>
<keyword evidence="3 6" id="KW-1133">Transmembrane helix</keyword>
<keyword evidence="4 6" id="KW-0472">Membrane</keyword>